<dbReference type="Proteomes" id="UP000292136">
    <property type="component" value="Unassembled WGS sequence"/>
</dbReference>
<protein>
    <recommendedName>
        <fullName evidence="4">Metal-binding protein</fullName>
    </recommendedName>
</protein>
<reference evidence="2 3" key="1">
    <citation type="submission" date="2019-02" db="EMBL/GenBank/DDBJ databases">
        <title>Genomic Encyclopedia of Type Strains, Phase IV (KMG-IV): sequencing the most valuable type-strain genomes for metagenomic binning, comparative biology and taxonomic classification.</title>
        <authorList>
            <person name="Goeker M."/>
        </authorList>
    </citation>
    <scope>NUCLEOTIDE SEQUENCE [LARGE SCALE GENOMIC DNA]</scope>
    <source>
        <strain evidence="2 3">DSM 21223</strain>
    </source>
</reference>
<sequence>MLNRRLLLCLALLAPALPLHAQEGGAPVIEIFHESACRPCGEWEAQLRANGFTVRRNEVVSVASTRRWLAVPENFASFVTARTGGYIIEGPVPPALIRQLLKEKPVALGLARAGTPAPAGQSELMFWGGRSAPFPAAP</sequence>
<dbReference type="InterPro" id="IPR007332">
    <property type="entry name" value="DUF411"/>
</dbReference>
<organism evidence="2 3">
    <name type="scientific">Azospira oryzae</name>
    <dbReference type="NCBI Taxonomy" id="146939"/>
    <lineage>
        <taxon>Bacteria</taxon>
        <taxon>Pseudomonadati</taxon>
        <taxon>Pseudomonadota</taxon>
        <taxon>Betaproteobacteria</taxon>
        <taxon>Rhodocyclales</taxon>
        <taxon>Rhodocyclaceae</taxon>
        <taxon>Azospira</taxon>
    </lineage>
</organism>
<comment type="caution">
    <text evidence="2">The sequence shown here is derived from an EMBL/GenBank/DDBJ whole genome shotgun (WGS) entry which is preliminary data.</text>
</comment>
<name>A0ABY0ISK7_9RHOO</name>
<proteinExistence type="predicted"/>
<dbReference type="EMBL" id="SHKM01000001">
    <property type="protein sequence ID" value="RZT90405.1"/>
    <property type="molecule type" value="Genomic_DNA"/>
</dbReference>
<evidence type="ECO:0000313" key="3">
    <source>
        <dbReference type="Proteomes" id="UP000292136"/>
    </source>
</evidence>
<keyword evidence="1" id="KW-0732">Signal</keyword>
<accession>A0ABY0ISK7</accession>
<keyword evidence="3" id="KW-1185">Reference proteome</keyword>
<gene>
    <name evidence="2" type="ORF">EV678_1219</name>
</gene>
<dbReference type="Pfam" id="PF04214">
    <property type="entry name" value="DUF411"/>
    <property type="match status" value="1"/>
</dbReference>
<dbReference type="RefSeq" id="WP_130458849.1">
    <property type="nucleotide sequence ID" value="NZ_SHKM01000001.1"/>
</dbReference>
<evidence type="ECO:0000313" key="2">
    <source>
        <dbReference type="EMBL" id="RZT90405.1"/>
    </source>
</evidence>
<evidence type="ECO:0000256" key="1">
    <source>
        <dbReference type="SAM" id="SignalP"/>
    </source>
</evidence>
<feature type="signal peptide" evidence="1">
    <location>
        <begin position="1"/>
        <end position="21"/>
    </location>
</feature>
<evidence type="ECO:0008006" key="4">
    <source>
        <dbReference type="Google" id="ProtNLM"/>
    </source>
</evidence>
<feature type="chain" id="PRO_5046524262" description="Metal-binding protein" evidence="1">
    <location>
        <begin position="22"/>
        <end position="138"/>
    </location>
</feature>